<proteinExistence type="predicted"/>
<name>A0A1X7QFK4_XANCB</name>
<dbReference type="Proteomes" id="UP000001188">
    <property type="component" value="Chromosome"/>
</dbReference>
<reference evidence="1 2" key="1">
    <citation type="journal article" date="2008" name="J. Biotechnol.">
        <title>The genome of Xanthomonas campestris pv. campestris B100 and its use for the reconstruction of metabolic pathways involved in xanthan biosynthesis.</title>
        <authorList>
            <person name="Vorholter F.J."/>
            <person name="Schneiker S."/>
            <person name="Goesmann A."/>
            <person name="Krause L."/>
            <person name="Bekel T."/>
            <person name="Kaiser O."/>
            <person name="Linke B."/>
            <person name="Patschkowski T."/>
            <person name="Ruckert C."/>
            <person name="Schmid J."/>
            <person name="Sidhu V.K."/>
            <person name="Sieber V."/>
            <person name="Tauch A."/>
            <person name="Watt S.A."/>
            <person name="Weisshaar B."/>
            <person name="Becker A."/>
            <person name="Niehaus K."/>
            <person name="Puhler A."/>
        </authorList>
    </citation>
    <scope>NUCLEOTIDE SEQUENCE [LARGE SCALE GENOMIC DNA]</scope>
    <source>
        <strain evidence="1 2">B100</strain>
    </source>
</reference>
<dbReference type="AlphaFoldDB" id="A0A1X7QFK4"/>
<dbReference type="EMBL" id="AM920689">
    <property type="protein sequence ID" value="SMH63103.1"/>
    <property type="molecule type" value="Genomic_DNA"/>
</dbReference>
<organism evidence="1 2">
    <name type="scientific">Xanthomonas campestris pv. campestris (strain B100)</name>
    <dbReference type="NCBI Taxonomy" id="509169"/>
    <lineage>
        <taxon>Bacteria</taxon>
        <taxon>Pseudomonadati</taxon>
        <taxon>Pseudomonadota</taxon>
        <taxon>Gammaproteobacteria</taxon>
        <taxon>Lysobacterales</taxon>
        <taxon>Lysobacteraceae</taxon>
        <taxon>Xanthomonas</taxon>
    </lineage>
</organism>
<protein>
    <submittedName>
        <fullName evidence="1">Uncharacterized protein</fullName>
    </submittedName>
</protein>
<evidence type="ECO:0000313" key="2">
    <source>
        <dbReference type="Proteomes" id="UP000001188"/>
    </source>
</evidence>
<gene>
    <name evidence="1" type="ORF">XCCB100_4480</name>
</gene>
<sequence>MVSARMRVNPYAARAVFNAFVARDMDAWQPSLVHSALSDVLPR</sequence>
<evidence type="ECO:0000313" key="1">
    <source>
        <dbReference type="EMBL" id="SMH63103.1"/>
    </source>
</evidence>
<accession>A0A1X7QFK4</accession>